<dbReference type="Pfam" id="PF07603">
    <property type="entry name" value="Lcl_C"/>
    <property type="match status" value="1"/>
</dbReference>
<accession>A0A0F3GMP1</accession>
<sequence length="282" mass="31793">MGYDVFISYDSRDLTFADKLVSRLESRGYKCWIDRGEIVAGKEFDEEIFTAITENPGLLLVVLLSEKTLQSKYVKDEIRLAYDNNLHIIPVFIEDIKLTGAYALRLNGRHRIDAFNLDIDTVADKICVAVKQQKPDLPTPTPIPTPIPSERFVDNDDQTITDNSTILMWTKDANLAGRKTWQEALDYIELMNKGATENFGYTDWRLPDAGELGSLIKSRNGAPYAWLQSQGFTNVQADSYWSSTSHSGYTSFAWVVGMDGGNLDAYLKSSYDSDVWPVRSVC</sequence>
<dbReference type="InterPro" id="IPR035897">
    <property type="entry name" value="Toll_tir_struct_dom_sf"/>
</dbReference>
<dbReference type="InterPro" id="IPR011460">
    <property type="entry name" value="Lcl_C"/>
</dbReference>
<evidence type="ECO:0000313" key="2">
    <source>
        <dbReference type="EMBL" id="KJU83195.1"/>
    </source>
</evidence>
<dbReference type="PROSITE" id="PS50104">
    <property type="entry name" value="TIR"/>
    <property type="match status" value="1"/>
</dbReference>
<dbReference type="AlphaFoldDB" id="A0A0F3GMP1"/>
<dbReference type="Gene3D" id="3.40.50.10140">
    <property type="entry name" value="Toll/interleukin-1 receptor homology (TIR) domain"/>
    <property type="match status" value="1"/>
</dbReference>
<dbReference type="Pfam" id="PF13676">
    <property type="entry name" value="TIR_2"/>
    <property type="match status" value="1"/>
</dbReference>
<comment type="caution">
    <text evidence="2">The sequence shown here is derived from an EMBL/GenBank/DDBJ whole genome shotgun (WGS) entry which is preliminary data.</text>
</comment>
<feature type="domain" description="TIR" evidence="1">
    <location>
        <begin position="1"/>
        <end position="126"/>
    </location>
</feature>
<keyword evidence="3" id="KW-1185">Reference proteome</keyword>
<dbReference type="EMBL" id="LACI01001994">
    <property type="protein sequence ID" value="KJU83195.1"/>
    <property type="molecule type" value="Genomic_DNA"/>
</dbReference>
<name>A0A0F3GMP1_9BACT</name>
<protein>
    <submittedName>
        <fullName evidence="2">Protein containing DUF1566</fullName>
    </submittedName>
</protein>
<dbReference type="SMART" id="SM00255">
    <property type="entry name" value="TIR"/>
    <property type="match status" value="1"/>
</dbReference>
<dbReference type="Proteomes" id="UP000033423">
    <property type="component" value="Unassembled WGS sequence"/>
</dbReference>
<dbReference type="SUPFAM" id="SSF52200">
    <property type="entry name" value="Toll/Interleukin receptor TIR domain"/>
    <property type="match status" value="1"/>
</dbReference>
<dbReference type="PANTHER" id="PTHR35812:SF1">
    <property type="entry name" value="LIPOPROTEIN"/>
    <property type="match status" value="1"/>
</dbReference>
<dbReference type="InterPro" id="IPR000157">
    <property type="entry name" value="TIR_dom"/>
</dbReference>
<evidence type="ECO:0000259" key="1">
    <source>
        <dbReference type="PROSITE" id="PS50104"/>
    </source>
</evidence>
<dbReference type="PANTHER" id="PTHR35812">
    <property type="entry name" value="LIPOPROTEIN"/>
    <property type="match status" value="1"/>
</dbReference>
<reference evidence="2 3" key="1">
    <citation type="submission" date="2015-02" db="EMBL/GenBank/DDBJ databases">
        <title>Single-cell genomics of uncultivated deep-branching MTB reveals a conserved set of magnetosome genes.</title>
        <authorList>
            <person name="Kolinko S."/>
            <person name="Richter M."/>
            <person name="Glockner F.O."/>
            <person name="Brachmann A."/>
            <person name="Schuler D."/>
        </authorList>
    </citation>
    <scope>NUCLEOTIDE SEQUENCE [LARGE SCALE GENOMIC DNA]</scope>
    <source>
        <strain evidence="2">TM-1</strain>
    </source>
</reference>
<proteinExistence type="predicted"/>
<evidence type="ECO:0000313" key="3">
    <source>
        <dbReference type="Proteomes" id="UP000033423"/>
    </source>
</evidence>
<gene>
    <name evidence="2" type="ORF">MBAV_004611</name>
</gene>
<dbReference type="GO" id="GO:0007165">
    <property type="term" value="P:signal transduction"/>
    <property type="evidence" value="ECO:0007669"/>
    <property type="project" value="InterPro"/>
</dbReference>
<organism evidence="2 3">
    <name type="scientific">Candidatus Magnetobacterium bavaricum</name>
    <dbReference type="NCBI Taxonomy" id="29290"/>
    <lineage>
        <taxon>Bacteria</taxon>
        <taxon>Pseudomonadati</taxon>
        <taxon>Nitrospirota</taxon>
        <taxon>Thermodesulfovibrionia</taxon>
        <taxon>Thermodesulfovibrionales</taxon>
        <taxon>Candidatus Magnetobacteriaceae</taxon>
        <taxon>Candidatus Magnetobacterium</taxon>
    </lineage>
</organism>